<feature type="compositionally biased region" description="Basic and acidic residues" evidence="1">
    <location>
        <begin position="7"/>
        <end position="24"/>
    </location>
</feature>
<gene>
    <name evidence="2" type="ORF">NIOZUU157_00255</name>
</gene>
<evidence type="ECO:0000256" key="1">
    <source>
        <dbReference type="SAM" id="MobiDB-lite"/>
    </source>
</evidence>
<accession>A0A7S9XDW7</accession>
<dbReference type="EMBL" id="MW030559">
    <property type="protein sequence ID" value="QPI16364.1"/>
    <property type="molecule type" value="Genomic_DNA"/>
</dbReference>
<evidence type="ECO:0008006" key="3">
    <source>
        <dbReference type="Google" id="ProtNLM"/>
    </source>
</evidence>
<dbReference type="InterPro" id="IPR021739">
    <property type="entry name" value="SaV-like"/>
</dbReference>
<name>A0A7S9XDW7_9VIRU</name>
<sequence length="109" mass="12956">MTTLRKKAVEASNKRTELSAEHNTKWMPITSNDNEELMPFQPNDIEEKINPSHYTQGKIEVIDFILDQKMDYMTATITKYISRWRFKDGVCDLKKAQWFLNKLIKEEEK</sequence>
<feature type="region of interest" description="Disordered" evidence="1">
    <location>
        <begin position="1"/>
        <end position="38"/>
    </location>
</feature>
<protein>
    <recommendedName>
        <fullName evidence="3">DUF3310 domain-containing protein</fullName>
    </recommendedName>
</protein>
<proteinExistence type="predicted"/>
<reference evidence="2" key="1">
    <citation type="submission" date="2020-08" db="EMBL/GenBank/DDBJ databases">
        <title>Bridging the membrane lipid divide: bacteria of the FCB group superphylum have the potential to synthesize archaeal ether lipids.</title>
        <authorList>
            <person name="Villanueva L."/>
            <person name="von Meijenfeldt F.A.B."/>
            <person name="Westbye A.B."/>
            <person name="Yadav S."/>
            <person name="Hopmans E.C."/>
            <person name="Dutilh B.E."/>
            <person name="Sinninghe Damste J.S."/>
        </authorList>
    </citation>
    <scope>NUCLEOTIDE SEQUENCE</scope>
    <source>
        <strain evidence="2">NIOZ-UU157</strain>
    </source>
</reference>
<organism evidence="2">
    <name type="scientific">Virus NIOZ-UU157</name>
    <dbReference type="NCBI Taxonomy" id="2763269"/>
    <lineage>
        <taxon>Viruses</taxon>
    </lineage>
</organism>
<dbReference type="Pfam" id="PF11753">
    <property type="entry name" value="DUF3310"/>
    <property type="match status" value="1"/>
</dbReference>
<evidence type="ECO:0000313" key="2">
    <source>
        <dbReference type="EMBL" id="QPI16364.1"/>
    </source>
</evidence>